<dbReference type="EMBL" id="CATOUU010000654">
    <property type="protein sequence ID" value="CAI9938129.1"/>
    <property type="molecule type" value="Genomic_DNA"/>
</dbReference>
<evidence type="ECO:0000313" key="2">
    <source>
        <dbReference type="EMBL" id="CAL5990281.1"/>
    </source>
</evidence>
<keyword evidence="3" id="KW-1185">Reference proteome</keyword>
<dbReference type="Proteomes" id="UP001642409">
    <property type="component" value="Unassembled WGS sequence"/>
</dbReference>
<reference evidence="2 3" key="2">
    <citation type="submission" date="2024-07" db="EMBL/GenBank/DDBJ databases">
        <authorList>
            <person name="Akdeniz Z."/>
        </authorList>
    </citation>
    <scope>NUCLEOTIDE SEQUENCE [LARGE SCALE GENOMIC DNA]</scope>
</reference>
<protein>
    <submittedName>
        <fullName evidence="2">Hypothetical_protein</fullName>
    </submittedName>
</protein>
<evidence type="ECO:0000313" key="3">
    <source>
        <dbReference type="Proteomes" id="UP001642409"/>
    </source>
</evidence>
<proteinExistence type="predicted"/>
<reference evidence="1" key="1">
    <citation type="submission" date="2023-06" db="EMBL/GenBank/DDBJ databases">
        <authorList>
            <person name="Kurt Z."/>
        </authorList>
    </citation>
    <scope>NUCLEOTIDE SEQUENCE</scope>
</reference>
<accession>A0AA86PFC4</accession>
<name>A0AA86PFC4_9EUKA</name>
<organism evidence="1">
    <name type="scientific">Hexamita inflata</name>
    <dbReference type="NCBI Taxonomy" id="28002"/>
    <lineage>
        <taxon>Eukaryota</taxon>
        <taxon>Metamonada</taxon>
        <taxon>Diplomonadida</taxon>
        <taxon>Hexamitidae</taxon>
        <taxon>Hexamitinae</taxon>
        <taxon>Hexamita</taxon>
    </lineage>
</organism>
<dbReference type="EMBL" id="CAXDID020000025">
    <property type="protein sequence ID" value="CAL5990281.1"/>
    <property type="molecule type" value="Genomic_DNA"/>
</dbReference>
<dbReference type="AlphaFoldDB" id="A0AA86PFC4"/>
<sequence length="590" mass="65513">MNPSSITLNKAGISAMPLQLQRWPPSLIVPKEWIGCPKSWWEREAQPNEPIIDHTKQSWYFSNATSALTLAAELNRSSEYIQQAYIHVYDNVYTSFAVPMFQSQSTFVKIKIQLDNANIQGGVLLSNTNTIVINSVNILQQQNYQIVVLADSQFNILQSISSSTSIYNLMININIVSSFGNITLIGHVEEYIDIVGYQVLGTYESSNSISMITLNMTFAVLKLNQMNFMPQKYNSGNGSSYILSYISSCTISIYGLSIILGNESFSQVANKISTDNTNSYQFGGVINYVNNSIINITQIIQDGYYIHQSEFINGFGFIIGQTIQSDNKLNVQDVCFSQIFNTTHIQLIGLIGQFEGKYSIKHVNIKIDVRGIHITSFGSAVAVQTTQCISSEINDFKTSLHLEIDKSNTNRSVNGVMSAVFGYQYAQNCSIVNVIAFNCNITALHHAGGFSGYSYLTNFTIQNSTIKSSIIISTLFYTGAIIGRQYLIYFTMINSTIYNCNIISDEYSAGGIIGTSFGSLIKLQNSCVKFMNIQSPNYVGIIVGCDHGAEISGSNTYSIQNSYSFGENYFNSVIQSNCPNFTNDWSQQQC</sequence>
<evidence type="ECO:0000313" key="1">
    <source>
        <dbReference type="EMBL" id="CAI9938129.1"/>
    </source>
</evidence>
<gene>
    <name evidence="2" type="ORF">HINF_LOCUS11264</name>
    <name evidence="1" type="ORF">HINF_LOCUS25774</name>
</gene>
<comment type="caution">
    <text evidence="1">The sequence shown here is derived from an EMBL/GenBank/DDBJ whole genome shotgun (WGS) entry which is preliminary data.</text>
</comment>